<keyword evidence="4 9" id="KW-0808">Transferase</keyword>
<dbReference type="EMBL" id="FUKR01000006">
    <property type="protein sequence ID" value="SJN17955.1"/>
    <property type="molecule type" value="Genomic_DNA"/>
</dbReference>
<evidence type="ECO:0000259" key="10">
    <source>
        <dbReference type="Pfam" id="PF00696"/>
    </source>
</evidence>
<feature type="binding site" evidence="9">
    <location>
        <position position="86"/>
    </location>
    <ligand>
        <name>substrate</name>
    </ligand>
</feature>
<comment type="pathway">
    <text evidence="1 9">Amino-acid biosynthesis; L-arginine biosynthesis; N(2)-acetyl-L-ornithine from L-glutamate: step 2/4.</text>
</comment>
<evidence type="ECO:0000313" key="12">
    <source>
        <dbReference type="Proteomes" id="UP000196778"/>
    </source>
</evidence>
<evidence type="ECO:0000256" key="9">
    <source>
        <dbReference type="HAMAP-Rule" id="MF_00082"/>
    </source>
</evidence>
<dbReference type="AlphaFoldDB" id="A0A1R4IDN9"/>
<keyword evidence="3 9" id="KW-0028">Amino-acid biosynthesis</keyword>
<feature type="domain" description="Aspartate/glutamate/uridylate kinase" evidence="10">
    <location>
        <begin position="25"/>
        <end position="267"/>
    </location>
</feature>
<dbReference type="InterPro" id="IPR036393">
    <property type="entry name" value="AceGlu_kinase-like_sf"/>
</dbReference>
<dbReference type="HAMAP" id="MF_00082">
    <property type="entry name" value="ArgB"/>
    <property type="match status" value="1"/>
</dbReference>
<evidence type="ECO:0000256" key="1">
    <source>
        <dbReference type="ARBA" id="ARBA00004828"/>
    </source>
</evidence>
<dbReference type="Pfam" id="PF00696">
    <property type="entry name" value="AA_kinase"/>
    <property type="match status" value="1"/>
</dbReference>
<dbReference type="FunFam" id="3.40.1160.10:FF:000004">
    <property type="entry name" value="Acetylglutamate kinase"/>
    <property type="match status" value="1"/>
</dbReference>
<evidence type="ECO:0000256" key="2">
    <source>
        <dbReference type="ARBA" id="ARBA00022571"/>
    </source>
</evidence>
<keyword evidence="7 9" id="KW-0067">ATP-binding</keyword>
<dbReference type="InterPro" id="IPR001057">
    <property type="entry name" value="Glu/AcGlu_kinase"/>
</dbReference>
<feature type="binding site" evidence="9">
    <location>
        <position position="187"/>
    </location>
    <ligand>
        <name>substrate</name>
    </ligand>
</feature>
<comment type="function">
    <text evidence="9">Catalyzes the ATP-dependent phosphorylation of N-acetyl-L-glutamate.</text>
</comment>
<dbReference type="Proteomes" id="UP000196778">
    <property type="component" value="Unassembled WGS sequence"/>
</dbReference>
<reference evidence="12" key="1">
    <citation type="submission" date="2017-02" db="EMBL/GenBank/DDBJ databases">
        <authorList>
            <person name="Dridi B."/>
        </authorList>
    </citation>
    <scope>NUCLEOTIDE SEQUENCE [LARGE SCALE GENOMIC DNA]</scope>
    <source>
        <strain evidence="12">EB411</strain>
    </source>
</reference>
<keyword evidence="12" id="KW-1185">Reference proteome</keyword>
<comment type="subcellular location">
    <subcellularLocation>
        <location evidence="9">Cytoplasm</location>
    </subcellularLocation>
</comment>
<accession>A0A1R4IDN9</accession>
<sequence>MQGALEKAAILIEALPWIRRFRGEIVVIKFGGNAMVSPELQESFAEDMVFLRSVGVHPVVVHGGGPQITRALTERGIASEFRGGYRYTSPQAMAVVDEVLRTQVNRGIVERIAEVGGHALGLSGQDDRLFSGVRRTALVDGEEVDLGHVGDIVQVRPDAVRAAVRDGLIPVVSSISPERGVESSLLNVNADTAASVLAVALRAAKLMVLTDVQGLYRDWPRRDSLVSSIGSEELRELLPTLESGMIPKMSACLDAVDGGVSKAAIIDGRLPHSVLLEIFTPEGIGTEVTPEDNE</sequence>
<comment type="similarity">
    <text evidence="9">Belongs to the acetylglutamate kinase family. ArgB subfamily.</text>
</comment>
<dbReference type="GO" id="GO:0005737">
    <property type="term" value="C:cytoplasm"/>
    <property type="evidence" value="ECO:0007669"/>
    <property type="project" value="UniProtKB-SubCell"/>
</dbReference>
<proteinExistence type="inferred from homology"/>
<dbReference type="InterPro" id="IPR037528">
    <property type="entry name" value="ArgB"/>
</dbReference>
<gene>
    <name evidence="9" type="primary">argB</name>
    <name evidence="11" type="ORF">FM119_01235</name>
</gene>
<name>A0A1R4IDN9_9MICO</name>
<dbReference type="PANTHER" id="PTHR23342:SF0">
    <property type="entry name" value="N-ACETYLGLUTAMATE SYNTHASE, MITOCHONDRIAL"/>
    <property type="match status" value="1"/>
</dbReference>
<evidence type="ECO:0000256" key="6">
    <source>
        <dbReference type="ARBA" id="ARBA00022777"/>
    </source>
</evidence>
<feature type="site" description="Transition state stabilizer" evidence="9">
    <location>
        <position position="248"/>
    </location>
</feature>
<dbReference type="PIRSF" id="PIRSF000728">
    <property type="entry name" value="NAGK"/>
    <property type="match status" value="1"/>
</dbReference>
<dbReference type="SUPFAM" id="SSF53633">
    <property type="entry name" value="Carbamate kinase-like"/>
    <property type="match status" value="1"/>
</dbReference>
<keyword evidence="5 9" id="KW-0547">Nucleotide-binding</keyword>
<dbReference type="PANTHER" id="PTHR23342">
    <property type="entry name" value="N-ACETYLGLUTAMATE SYNTHASE"/>
    <property type="match status" value="1"/>
</dbReference>
<evidence type="ECO:0000256" key="8">
    <source>
        <dbReference type="ARBA" id="ARBA00048141"/>
    </source>
</evidence>
<feature type="site" description="Transition state stabilizer" evidence="9">
    <location>
        <position position="29"/>
    </location>
</feature>
<evidence type="ECO:0000256" key="4">
    <source>
        <dbReference type="ARBA" id="ARBA00022679"/>
    </source>
</evidence>
<dbReference type="Gene3D" id="3.40.1160.10">
    <property type="entry name" value="Acetylglutamate kinase-like"/>
    <property type="match status" value="1"/>
</dbReference>
<dbReference type="InterPro" id="IPR004662">
    <property type="entry name" value="AcgluKinase_fam"/>
</dbReference>
<keyword evidence="9" id="KW-0963">Cytoplasm</keyword>
<dbReference type="UniPathway" id="UPA00068">
    <property type="reaction ID" value="UER00107"/>
</dbReference>
<protein>
    <recommendedName>
        <fullName evidence="9">Acetylglutamate kinase</fullName>
        <ecNumber evidence="9">2.7.2.8</ecNumber>
    </recommendedName>
    <alternativeName>
        <fullName evidence="9">N-acetyl-L-glutamate 5-phosphotransferase</fullName>
    </alternativeName>
    <alternativeName>
        <fullName evidence="9">NAG kinase</fullName>
        <shortName evidence="9">NAGK</shortName>
    </alternativeName>
</protein>
<dbReference type="GO" id="GO:0003991">
    <property type="term" value="F:acetylglutamate kinase activity"/>
    <property type="evidence" value="ECO:0007669"/>
    <property type="project" value="UniProtKB-UniRule"/>
</dbReference>
<dbReference type="InterPro" id="IPR001048">
    <property type="entry name" value="Asp/Glu/Uridylate_kinase"/>
</dbReference>
<dbReference type="NCBIfam" id="TIGR00761">
    <property type="entry name" value="argB"/>
    <property type="match status" value="1"/>
</dbReference>
<dbReference type="EC" id="2.7.2.8" evidence="9"/>
<dbReference type="PRINTS" id="PR00474">
    <property type="entry name" value="GLU5KINASE"/>
</dbReference>
<keyword evidence="6 9" id="KW-0418">Kinase</keyword>
<evidence type="ECO:0000256" key="7">
    <source>
        <dbReference type="ARBA" id="ARBA00022840"/>
    </source>
</evidence>
<evidence type="ECO:0000256" key="5">
    <source>
        <dbReference type="ARBA" id="ARBA00022741"/>
    </source>
</evidence>
<dbReference type="GO" id="GO:0042450">
    <property type="term" value="P:L-arginine biosynthetic process via ornithine"/>
    <property type="evidence" value="ECO:0007669"/>
    <property type="project" value="UniProtKB-UniRule"/>
</dbReference>
<keyword evidence="2 9" id="KW-0055">Arginine biosynthesis</keyword>
<feature type="binding site" evidence="9">
    <location>
        <begin position="64"/>
        <end position="65"/>
    </location>
    <ligand>
        <name>substrate</name>
    </ligand>
</feature>
<evidence type="ECO:0000313" key="11">
    <source>
        <dbReference type="EMBL" id="SJN17955.1"/>
    </source>
</evidence>
<comment type="catalytic activity">
    <reaction evidence="8 9">
        <text>N-acetyl-L-glutamate + ATP = N-acetyl-L-glutamyl 5-phosphate + ADP</text>
        <dbReference type="Rhea" id="RHEA:14629"/>
        <dbReference type="ChEBI" id="CHEBI:30616"/>
        <dbReference type="ChEBI" id="CHEBI:44337"/>
        <dbReference type="ChEBI" id="CHEBI:57936"/>
        <dbReference type="ChEBI" id="CHEBI:456216"/>
        <dbReference type="EC" id="2.7.2.8"/>
    </reaction>
</comment>
<organism evidence="11 12">
    <name type="scientific">Mycetocola reblochoni REB411</name>
    <dbReference type="NCBI Taxonomy" id="1255698"/>
    <lineage>
        <taxon>Bacteria</taxon>
        <taxon>Bacillati</taxon>
        <taxon>Actinomycetota</taxon>
        <taxon>Actinomycetes</taxon>
        <taxon>Micrococcales</taxon>
        <taxon>Microbacteriaceae</taxon>
        <taxon>Mycetocola</taxon>
    </lineage>
</organism>
<evidence type="ECO:0000256" key="3">
    <source>
        <dbReference type="ARBA" id="ARBA00022605"/>
    </source>
</evidence>
<dbReference type="GO" id="GO:0005524">
    <property type="term" value="F:ATP binding"/>
    <property type="evidence" value="ECO:0007669"/>
    <property type="project" value="UniProtKB-UniRule"/>
</dbReference>